<evidence type="ECO:0000256" key="2">
    <source>
        <dbReference type="ARBA" id="ARBA00023015"/>
    </source>
</evidence>
<keyword evidence="4" id="KW-0804">Transcription</keyword>
<organism evidence="7 8">
    <name type="scientific">Oryza meyeriana var. granulata</name>
    <dbReference type="NCBI Taxonomy" id="110450"/>
    <lineage>
        <taxon>Eukaryota</taxon>
        <taxon>Viridiplantae</taxon>
        <taxon>Streptophyta</taxon>
        <taxon>Embryophyta</taxon>
        <taxon>Tracheophyta</taxon>
        <taxon>Spermatophyta</taxon>
        <taxon>Magnoliopsida</taxon>
        <taxon>Liliopsida</taxon>
        <taxon>Poales</taxon>
        <taxon>Poaceae</taxon>
        <taxon>BOP clade</taxon>
        <taxon>Oryzoideae</taxon>
        <taxon>Oryzeae</taxon>
        <taxon>Oryzinae</taxon>
        <taxon>Oryza</taxon>
        <taxon>Oryza meyeriana</taxon>
    </lineage>
</organism>
<evidence type="ECO:0000256" key="5">
    <source>
        <dbReference type="SAM" id="MobiDB-lite"/>
    </source>
</evidence>
<dbReference type="PANTHER" id="PTHR45855:SF24">
    <property type="entry name" value="HELIX-LOOP-HELIX DNA-BINDING DOMAIN CONTAINING PROTEIN, EXPRESSED"/>
    <property type="match status" value="1"/>
</dbReference>
<dbReference type="InterPro" id="IPR031066">
    <property type="entry name" value="bHLH_ALC-like_plant"/>
</dbReference>
<feature type="domain" description="BHLH" evidence="6">
    <location>
        <begin position="146"/>
        <end position="195"/>
    </location>
</feature>
<dbReference type="PANTHER" id="PTHR45855">
    <property type="entry name" value="TRANSCRIPTION FACTOR PIF1-RELATED"/>
    <property type="match status" value="1"/>
</dbReference>
<dbReference type="AlphaFoldDB" id="A0A6G1BPY4"/>
<keyword evidence="3" id="KW-0238">DNA-binding</keyword>
<keyword evidence="8" id="KW-1185">Reference proteome</keyword>
<dbReference type="GO" id="GO:0005634">
    <property type="term" value="C:nucleus"/>
    <property type="evidence" value="ECO:0007669"/>
    <property type="project" value="TreeGrafter"/>
</dbReference>
<feature type="compositionally biased region" description="Basic and acidic residues" evidence="5">
    <location>
        <begin position="93"/>
        <end position="113"/>
    </location>
</feature>
<dbReference type="Proteomes" id="UP000479710">
    <property type="component" value="Unassembled WGS sequence"/>
</dbReference>
<dbReference type="InterPro" id="IPR011598">
    <property type="entry name" value="bHLH_dom"/>
</dbReference>
<evidence type="ECO:0000313" key="8">
    <source>
        <dbReference type="Proteomes" id="UP000479710"/>
    </source>
</evidence>
<reference evidence="7 8" key="1">
    <citation type="submission" date="2019-11" db="EMBL/GenBank/DDBJ databases">
        <title>Whole genome sequence of Oryza granulata.</title>
        <authorList>
            <person name="Li W."/>
        </authorList>
    </citation>
    <scope>NUCLEOTIDE SEQUENCE [LARGE SCALE GENOMIC DNA]</scope>
    <source>
        <strain evidence="8">cv. Menghai</strain>
        <tissue evidence="7">Leaf</tissue>
    </source>
</reference>
<feature type="region of interest" description="Disordered" evidence="5">
    <location>
        <begin position="90"/>
        <end position="158"/>
    </location>
</feature>
<dbReference type="GO" id="GO:0003677">
    <property type="term" value="F:DNA binding"/>
    <property type="evidence" value="ECO:0007669"/>
    <property type="project" value="UniProtKB-KW"/>
</dbReference>
<name>A0A6G1BPY4_9ORYZ</name>
<comment type="similarity">
    <text evidence="1">Belongs to the bHLH protein family.</text>
</comment>
<dbReference type="Pfam" id="PF00010">
    <property type="entry name" value="HLH"/>
    <property type="match status" value="1"/>
</dbReference>
<dbReference type="EMBL" id="SPHZ02000012">
    <property type="protein sequence ID" value="KAF0890049.1"/>
    <property type="molecule type" value="Genomic_DNA"/>
</dbReference>
<dbReference type="OrthoDB" id="695860at2759"/>
<dbReference type="InterPro" id="IPR036638">
    <property type="entry name" value="HLH_DNA-bd_sf"/>
</dbReference>
<protein>
    <recommendedName>
        <fullName evidence="6">BHLH domain-containing protein</fullName>
    </recommendedName>
</protein>
<gene>
    <name evidence="7" type="ORF">E2562_036425</name>
</gene>
<evidence type="ECO:0000256" key="1">
    <source>
        <dbReference type="ARBA" id="ARBA00005510"/>
    </source>
</evidence>
<dbReference type="Gene3D" id="4.10.280.10">
    <property type="entry name" value="Helix-loop-helix DNA-binding domain"/>
    <property type="match status" value="1"/>
</dbReference>
<accession>A0A6G1BPY4</accession>
<keyword evidence="2" id="KW-0805">Transcription regulation</keyword>
<evidence type="ECO:0000256" key="4">
    <source>
        <dbReference type="ARBA" id="ARBA00023163"/>
    </source>
</evidence>
<proteinExistence type="inferred from homology"/>
<evidence type="ECO:0000313" key="7">
    <source>
        <dbReference type="EMBL" id="KAF0890049.1"/>
    </source>
</evidence>
<dbReference type="GO" id="GO:0046983">
    <property type="term" value="F:protein dimerization activity"/>
    <property type="evidence" value="ECO:0007669"/>
    <property type="project" value="InterPro"/>
</dbReference>
<feature type="region of interest" description="Disordered" evidence="5">
    <location>
        <begin position="238"/>
        <end position="257"/>
    </location>
</feature>
<dbReference type="PROSITE" id="PS50888">
    <property type="entry name" value="BHLH"/>
    <property type="match status" value="1"/>
</dbReference>
<sequence>MNAQDPAVAGLFIFTDDGHNGENAAVAGNDGFSDMLRDFDYFTEDDLFELMWQGGASCFEQPASPPAAAAPSEEEMAAWLYPIVSGEVAGGRTEADDGRRGALPEKETMEHRPGGLMTTDAASDDSGERKKQVSSSAAGARTRSHHAAGAHNLTEKRRRFKITERLRTLQRLVPGCDKSNQASTLDQTIQYMKSLQHQLKAMAATSDDGAAAAVRSNAPLHALPDGVAAGGATVLTGARRSSKRGGRPGSEVLLAQG</sequence>
<dbReference type="SMART" id="SM00353">
    <property type="entry name" value="HLH"/>
    <property type="match status" value="1"/>
</dbReference>
<evidence type="ECO:0000259" key="6">
    <source>
        <dbReference type="PROSITE" id="PS50888"/>
    </source>
</evidence>
<evidence type="ECO:0000256" key="3">
    <source>
        <dbReference type="ARBA" id="ARBA00023125"/>
    </source>
</evidence>
<comment type="caution">
    <text evidence="7">The sequence shown here is derived from an EMBL/GenBank/DDBJ whole genome shotgun (WGS) entry which is preliminary data.</text>
</comment>
<dbReference type="SUPFAM" id="SSF47459">
    <property type="entry name" value="HLH, helix-loop-helix DNA-binding domain"/>
    <property type="match status" value="1"/>
</dbReference>